<evidence type="ECO:0000259" key="1">
    <source>
        <dbReference type="SMART" id="SM00065"/>
    </source>
</evidence>
<comment type="caution">
    <text evidence="2">The sequence shown here is derived from an EMBL/GenBank/DDBJ whole genome shotgun (WGS) entry which is preliminary data.</text>
</comment>
<dbReference type="OrthoDB" id="9796252at2"/>
<dbReference type="Proteomes" id="UP000264702">
    <property type="component" value="Unassembled WGS sequence"/>
</dbReference>
<evidence type="ECO:0000313" key="2">
    <source>
        <dbReference type="EMBL" id="RFU18153.1"/>
    </source>
</evidence>
<dbReference type="SMART" id="SM00065">
    <property type="entry name" value="GAF"/>
    <property type="match status" value="1"/>
</dbReference>
<accession>A0A372IUP5</accession>
<reference evidence="2 3" key="1">
    <citation type="submission" date="2018-08" db="EMBL/GenBank/DDBJ databases">
        <title>Acidipila sp. 4G-K13, an acidobacterium isolated from forest soil.</title>
        <authorList>
            <person name="Gao Z.-H."/>
            <person name="Qiu L.-H."/>
        </authorList>
    </citation>
    <scope>NUCLEOTIDE SEQUENCE [LARGE SCALE GENOMIC DNA]</scope>
    <source>
        <strain evidence="2 3">4G-K13</strain>
    </source>
</reference>
<keyword evidence="3" id="KW-1185">Reference proteome</keyword>
<dbReference type="AlphaFoldDB" id="A0A372IUP5"/>
<name>A0A372IUP5_9BACT</name>
<dbReference type="SUPFAM" id="SSF55781">
    <property type="entry name" value="GAF domain-like"/>
    <property type="match status" value="1"/>
</dbReference>
<feature type="domain" description="GAF" evidence="1">
    <location>
        <begin position="31"/>
        <end position="173"/>
    </location>
</feature>
<sequence length="174" mass="18880">MLYGVQNRSVPGNAYTQILAEVSAFAESASDLAALQNFIVRIISQRLSWYHWTGFYMLDPENPEMLILGPFHGAPTEHVRIPVSQGICGAAVAQNDTVIVDDVNSDPRYLACSLETKSEIVVPIRAGGAVVGEIDIDSHNPAAFTPQDKEFLELCAVIVGGFIERTQTVSSDSK</sequence>
<dbReference type="InterPro" id="IPR029016">
    <property type="entry name" value="GAF-like_dom_sf"/>
</dbReference>
<organism evidence="2 3">
    <name type="scientific">Paracidobacterium acidisoli</name>
    <dbReference type="NCBI Taxonomy" id="2303751"/>
    <lineage>
        <taxon>Bacteria</taxon>
        <taxon>Pseudomonadati</taxon>
        <taxon>Acidobacteriota</taxon>
        <taxon>Terriglobia</taxon>
        <taxon>Terriglobales</taxon>
        <taxon>Acidobacteriaceae</taxon>
        <taxon>Paracidobacterium</taxon>
    </lineage>
</organism>
<dbReference type="EMBL" id="QVQT01000001">
    <property type="protein sequence ID" value="RFU18153.1"/>
    <property type="molecule type" value="Genomic_DNA"/>
</dbReference>
<protein>
    <submittedName>
        <fullName evidence="2">GAF domain-containing protein</fullName>
    </submittedName>
</protein>
<dbReference type="Gene3D" id="3.30.450.40">
    <property type="match status" value="1"/>
</dbReference>
<evidence type="ECO:0000313" key="3">
    <source>
        <dbReference type="Proteomes" id="UP000264702"/>
    </source>
</evidence>
<dbReference type="Pfam" id="PF13185">
    <property type="entry name" value="GAF_2"/>
    <property type="match status" value="1"/>
</dbReference>
<dbReference type="InterPro" id="IPR003018">
    <property type="entry name" value="GAF"/>
</dbReference>
<gene>
    <name evidence="2" type="ORF">D0Y96_00820</name>
</gene>
<proteinExistence type="predicted"/>